<organism evidence="3 4">
    <name type="scientific">Candidatus Wildermuthbacteria bacterium RIFCSPHIGHO2_01_FULL_49_22b</name>
    <dbReference type="NCBI Taxonomy" id="1802448"/>
    <lineage>
        <taxon>Bacteria</taxon>
        <taxon>Candidatus Wildermuthiibacteriota</taxon>
    </lineage>
</organism>
<sequence>MKKKKLLIAMPTLSRGGGERVVSELSRVFAEHLDVVIAVFEKKASYPYKGRIIDLGIPLSPRFLDRILLFLKRLWRFKQAVDREKPDTVITLGLSVGLMAVLVVKNPVVRVDMFISVGRKGFLGFVAKLLARFLLKKAGLIVAVSRAIAQDLEEHYGVPRTKLKTIYNPVDVRVARGRAEEGIAKEHQELFFHPVVITMGRLTQQKGQWHLLRAFREVKKEVPKAELVLLGEGELRKRLEQLTRELKIAGSVHFLGWQENPFSYLKTAQLFVLSSLWEGLPDVMPEAMACGLPVAAADCRSGPREILAPSTDPLFQTKSVEEGEYGILLPVCDGKWRKAAEPLTAQERMMAKTIAGLLGDAETLRRFQDKSALRVRDFDIQTIIPQWRFLWGL</sequence>
<evidence type="ECO:0008006" key="5">
    <source>
        <dbReference type="Google" id="ProtNLM"/>
    </source>
</evidence>
<proteinExistence type="predicted"/>
<dbReference type="GO" id="GO:0016757">
    <property type="term" value="F:glycosyltransferase activity"/>
    <property type="evidence" value="ECO:0007669"/>
    <property type="project" value="InterPro"/>
</dbReference>
<dbReference type="EMBL" id="MHTT01000020">
    <property type="protein sequence ID" value="OHA65124.1"/>
    <property type="molecule type" value="Genomic_DNA"/>
</dbReference>
<dbReference type="InterPro" id="IPR028098">
    <property type="entry name" value="Glyco_trans_4-like_N"/>
</dbReference>
<gene>
    <name evidence="3" type="ORF">A2672_03250</name>
</gene>
<comment type="caution">
    <text evidence="3">The sequence shown here is derived from an EMBL/GenBank/DDBJ whole genome shotgun (WGS) entry which is preliminary data.</text>
</comment>
<evidence type="ECO:0000259" key="1">
    <source>
        <dbReference type="Pfam" id="PF00534"/>
    </source>
</evidence>
<evidence type="ECO:0000313" key="4">
    <source>
        <dbReference type="Proteomes" id="UP000178065"/>
    </source>
</evidence>
<dbReference type="InterPro" id="IPR001296">
    <property type="entry name" value="Glyco_trans_1"/>
</dbReference>
<evidence type="ECO:0000259" key="2">
    <source>
        <dbReference type="Pfam" id="PF13439"/>
    </source>
</evidence>
<name>A0A1G2QWX5_9BACT</name>
<accession>A0A1G2QWX5</accession>
<dbReference type="Pfam" id="PF13439">
    <property type="entry name" value="Glyco_transf_4"/>
    <property type="match status" value="1"/>
</dbReference>
<dbReference type="Pfam" id="PF00534">
    <property type="entry name" value="Glycos_transf_1"/>
    <property type="match status" value="1"/>
</dbReference>
<dbReference type="Proteomes" id="UP000178065">
    <property type="component" value="Unassembled WGS sequence"/>
</dbReference>
<reference evidence="3 4" key="1">
    <citation type="journal article" date="2016" name="Nat. Commun.">
        <title>Thousands of microbial genomes shed light on interconnected biogeochemical processes in an aquifer system.</title>
        <authorList>
            <person name="Anantharaman K."/>
            <person name="Brown C.T."/>
            <person name="Hug L.A."/>
            <person name="Sharon I."/>
            <person name="Castelle C.J."/>
            <person name="Probst A.J."/>
            <person name="Thomas B.C."/>
            <person name="Singh A."/>
            <person name="Wilkins M.J."/>
            <person name="Karaoz U."/>
            <person name="Brodie E.L."/>
            <person name="Williams K.H."/>
            <person name="Hubbard S.S."/>
            <person name="Banfield J.F."/>
        </authorList>
    </citation>
    <scope>NUCLEOTIDE SEQUENCE [LARGE SCALE GENOMIC DNA]</scope>
</reference>
<dbReference type="PANTHER" id="PTHR12526">
    <property type="entry name" value="GLYCOSYLTRANSFERASE"/>
    <property type="match status" value="1"/>
</dbReference>
<dbReference type="STRING" id="1802448.A2672_03250"/>
<dbReference type="PANTHER" id="PTHR12526:SF630">
    <property type="entry name" value="GLYCOSYLTRANSFERASE"/>
    <property type="match status" value="1"/>
</dbReference>
<dbReference type="SUPFAM" id="SSF53756">
    <property type="entry name" value="UDP-Glycosyltransferase/glycogen phosphorylase"/>
    <property type="match status" value="1"/>
</dbReference>
<feature type="domain" description="Glycosyltransferase subfamily 4-like N-terminal" evidence="2">
    <location>
        <begin position="16"/>
        <end position="172"/>
    </location>
</feature>
<evidence type="ECO:0000313" key="3">
    <source>
        <dbReference type="EMBL" id="OHA65124.1"/>
    </source>
</evidence>
<dbReference type="AlphaFoldDB" id="A0A1G2QWX5"/>
<protein>
    <recommendedName>
        <fullName evidence="5">Glycosyl transferase family 1 domain-containing protein</fullName>
    </recommendedName>
</protein>
<feature type="domain" description="Glycosyl transferase family 1" evidence="1">
    <location>
        <begin position="194"/>
        <end position="310"/>
    </location>
</feature>
<dbReference type="CDD" id="cd03811">
    <property type="entry name" value="GT4_GT28_WabH-like"/>
    <property type="match status" value="1"/>
</dbReference>
<dbReference type="Gene3D" id="3.40.50.2000">
    <property type="entry name" value="Glycogen Phosphorylase B"/>
    <property type="match status" value="2"/>
</dbReference>